<name>A0A176WTB8_MARPO</name>
<dbReference type="AlphaFoldDB" id="A0A176WTB8"/>
<sequence>MAASVLPHLVSVAATGVQPCGPRRFAVLGAGFAGVSVAWHLLQRTSSSAPVCVELFDDAGVGGGASGASGGLLHPYNPKGKLLWKGAEGWTAALKLLSIAEAASTNGLTVDGLSSVAAPLAWRRGILRLAKQQKHAVTFQKNVNSVENDKSKVACLGAPAARELVPGLELPLDGLALYIPEAINIHPQRYLEALWMACESFAKKSSTTGCPGTQALFRNNNVASLSDLKGSYEAVIVCMGAQAKLLPELVDKLPLTTCRGVVAQLHAPPGSRDEYASQAPNLLFGTWLAAQGGRNLLLGATKDWGSLNGSPIVDEEEASSALEKLLIETAPFFPSIVNWEVKGWQAGLRAMPPRTSLGSLPLAGCIDELVQSSHSKVYLGSSVQSSVSTASTKWWMFGGLGSRGLIHHAWLGELVAKAVIDCNESVLPQILKQW</sequence>
<dbReference type="InterPro" id="IPR006076">
    <property type="entry name" value="FAD-dep_OxRdtase"/>
</dbReference>
<dbReference type="PANTHER" id="PTHR13847:SF261">
    <property type="entry name" value="FAD-DEPENDENT OXIDOREDUCTASE FAMILY PROTEIN"/>
    <property type="match status" value="1"/>
</dbReference>
<organism evidence="2 3">
    <name type="scientific">Marchantia polymorpha subsp. ruderalis</name>
    <dbReference type="NCBI Taxonomy" id="1480154"/>
    <lineage>
        <taxon>Eukaryota</taxon>
        <taxon>Viridiplantae</taxon>
        <taxon>Streptophyta</taxon>
        <taxon>Embryophyta</taxon>
        <taxon>Marchantiophyta</taxon>
        <taxon>Marchantiopsida</taxon>
        <taxon>Marchantiidae</taxon>
        <taxon>Marchantiales</taxon>
        <taxon>Marchantiaceae</taxon>
        <taxon>Marchantia</taxon>
    </lineage>
</organism>
<evidence type="ECO:0000313" key="3">
    <source>
        <dbReference type="Proteomes" id="UP000077202"/>
    </source>
</evidence>
<dbReference type="Pfam" id="PF01266">
    <property type="entry name" value="DAO"/>
    <property type="match status" value="1"/>
</dbReference>
<dbReference type="GO" id="GO:0005737">
    <property type="term" value="C:cytoplasm"/>
    <property type="evidence" value="ECO:0007669"/>
    <property type="project" value="TreeGrafter"/>
</dbReference>
<protein>
    <recommendedName>
        <fullName evidence="1">FAD dependent oxidoreductase domain-containing protein</fullName>
    </recommendedName>
</protein>
<dbReference type="PANTHER" id="PTHR13847">
    <property type="entry name" value="SARCOSINE DEHYDROGENASE-RELATED"/>
    <property type="match status" value="1"/>
</dbReference>
<dbReference type="Proteomes" id="UP000077202">
    <property type="component" value="Unassembled WGS sequence"/>
</dbReference>
<comment type="caution">
    <text evidence="2">The sequence shown here is derived from an EMBL/GenBank/DDBJ whole genome shotgun (WGS) entry which is preliminary data.</text>
</comment>
<accession>A0A176WTB8</accession>
<feature type="domain" description="FAD dependent oxidoreductase" evidence="1">
    <location>
        <begin position="25"/>
        <end position="417"/>
    </location>
</feature>
<dbReference type="EMBL" id="LVLJ01000074">
    <property type="protein sequence ID" value="OAE35765.1"/>
    <property type="molecule type" value="Genomic_DNA"/>
</dbReference>
<keyword evidence="3" id="KW-1185">Reference proteome</keyword>
<dbReference type="Gene3D" id="3.30.9.10">
    <property type="entry name" value="D-Amino Acid Oxidase, subunit A, domain 2"/>
    <property type="match status" value="1"/>
</dbReference>
<gene>
    <name evidence="2" type="ORF">AXG93_3524s1000</name>
</gene>
<evidence type="ECO:0000259" key="1">
    <source>
        <dbReference type="Pfam" id="PF01266"/>
    </source>
</evidence>
<reference evidence="2" key="1">
    <citation type="submission" date="2016-03" db="EMBL/GenBank/DDBJ databases">
        <title>Mechanisms controlling the formation of the plant cell surface in tip-growing cells are functionally conserved among land plants.</title>
        <authorList>
            <person name="Honkanen S."/>
            <person name="Jones V.A."/>
            <person name="Morieri G."/>
            <person name="Champion C."/>
            <person name="Hetherington A.J."/>
            <person name="Kelly S."/>
            <person name="Saint-Marcoux D."/>
            <person name="Proust H."/>
            <person name="Prescott H."/>
            <person name="Dolan L."/>
        </authorList>
    </citation>
    <scope>NUCLEOTIDE SEQUENCE [LARGE SCALE GENOMIC DNA]</scope>
    <source>
        <tissue evidence="2">Whole gametophyte</tissue>
    </source>
</reference>
<dbReference type="SUPFAM" id="SSF51971">
    <property type="entry name" value="Nucleotide-binding domain"/>
    <property type="match status" value="1"/>
</dbReference>
<proteinExistence type="predicted"/>
<evidence type="ECO:0000313" key="2">
    <source>
        <dbReference type="EMBL" id="OAE35765.1"/>
    </source>
</evidence>
<dbReference type="InterPro" id="IPR036188">
    <property type="entry name" value="FAD/NAD-bd_sf"/>
</dbReference>
<dbReference type="Gene3D" id="3.50.50.60">
    <property type="entry name" value="FAD/NAD(P)-binding domain"/>
    <property type="match status" value="1"/>
</dbReference>